<proteinExistence type="predicted"/>
<dbReference type="Proteomes" id="UP001207742">
    <property type="component" value="Unassembled WGS sequence"/>
</dbReference>
<name>A0ABT3IJA1_9BACT</name>
<keyword evidence="1" id="KW-0812">Transmembrane</keyword>
<keyword evidence="1" id="KW-1133">Transmembrane helix</keyword>
<evidence type="ECO:0000256" key="1">
    <source>
        <dbReference type="SAM" id="Phobius"/>
    </source>
</evidence>
<keyword evidence="1" id="KW-0472">Membrane</keyword>
<evidence type="ECO:0000313" key="3">
    <source>
        <dbReference type="Proteomes" id="UP001207742"/>
    </source>
</evidence>
<protein>
    <submittedName>
        <fullName evidence="2">Uncharacterized protein</fullName>
    </submittedName>
</protein>
<accession>A0ABT3IJA1</accession>
<reference evidence="2 3" key="1">
    <citation type="submission" date="2022-10" db="EMBL/GenBank/DDBJ databases">
        <title>Chitinophaga nivalis PC15 sp. nov., isolated from Pyeongchang county, South Korea.</title>
        <authorList>
            <person name="Trinh H.N."/>
        </authorList>
    </citation>
    <scope>NUCLEOTIDE SEQUENCE [LARGE SCALE GENOMIC DNA]</scope>
    <source>
        <strain evidence="2 3">PC14</strain>
    </source>
</reference>
<organism evidence="2 3">
    <name type="scientific">Chitinophaga nivalis</name>
    <dbReference type="NCBI Taxonomy" id="2991709"/>
    <lineage>
        <taxon>Bacteria</taxon>
        <taxon>Pseudomonadati</taxon>
        <taxon>Bacteroidota</taxon>
        <taxon>Chitinophagia</taxon>
        <taxon>Chitinophagales</taxon>
        <taxon>Chitinophagaceae</taxon>
        <taxon>Chitinophaga</taxon>
    </lineage>
</organism>
<comment type="caution">
    <text evidence="2">The sequence shown here is derived from an EMBL/GenBank/DDBJ whole genome shotgun (WGS) entry which is preliminary data.</text>
</comment>
<sequence>MQHYQPRVSIHWWVFAMISFLSVAIAIVTVSYQATKAGMVNPVKSRWKG</sequence>
<dbReference type="EMBL" id="JAPDNS010000001">
    <property type="protein sequence ID" value="MCW3484033.1"/>
    <property type="molecule type" value="Genomic_DNA"/>
</dbReference>
<keyword evidence="3" id="KW-1185">Reference proteome</keyword>
<dbReference type="RefSeq" id="WP_264729552.1">
    <property type="nucleotide sequence ID" value="NZ_JAPDNR010000001.1"/>
</dbReference>
<gene>
    <name evidence="2" type="ORF">OL497_09025</name>
</gene>
<feature type="transmembrane region" description="Helical" evidence="1">
    <location>
        <begin position="12"/>
        <end position="32"/>
    </location>
</feature>
<evidence type="ECO:0000313" key="2">
    <source>
        <dbReference type="EMBL" id="MCW3484033.1"/>
    </source>
</evidence>